<dbReference type="SUPFAM" id="SSF56281">
    <property type="entry name" value="Metallo-hydrolase/oxidoreductase"/>
    <property type="match status" value="1"/>
</dbReference>
<proteinExistence type="predicted"/>
<dbReference type="EMBL" id="BAABKB010000002">
    <property type="protein sequence ID" value="GAA5000110.1"/>
    <property type="molecule type" value="Genomic_DNA"/>
</dbReference>
<feature type="domain" description="Metallo-beta-lactamase" evidence="2">
    <location>
        <begin position="25"/>
        <end position="222"/>
    </location>
</feature>
<dbReference type="InterPro" id="IPR036866">
    <property type="entry name" value="RibonucZ/Hydroxyglut_hydro"/>
</dbReference>
<keyword evidence="1" id="KW-0378">Hydrolase</keyword>
<reference evidence="4" key="1">
    <citation type="journal article" date="2019" name="Int. J. Syst. Evol. Microbiol.">
        <title>The Global Catalogue of Microorganisms (GCM) 10K type strain sequencing project: providing services to taxonomists for standard genome sequencing and annotation.</title>
        <authorList>
            <consortium name="The Broad Institute Genomics Platform"/>
            <consortium name="The Broad Institute Genome Sequencing Center for Infectious Disease"/>
            <person name="Wu L."/>
            <person name="Ma J."/>
        </authorList>
    </citation>
    <scope>NUCLEOTIDE SEQUENCE [LARGE SCALE GENOMIC DNA]</scope>
    <source>
        <strain evidence="4">JCM 18409</strain>
    </source>
</reference>
<dbReference type="PANTHER" id="PTHR43546:SF9">
    <property type="entry name" value="L-ASCORBATE-6-PHOSPHATE LACTONASE ULAG-RELATED"/>
    <property type="match status" value="1"/>
</dbReference>
<dbReference type="Proteomes" id="UP001501759">
    <property type="component" value="Unassembled WGS sequence"/>
</dbReference>
<accession>A0ABP9IL11</accession>
<evidence type="ECO:0000259" key="2">
    <source>
        <dbReference type="Pfam" id="PF12706"/>
    </source>
</evidence>
<evidence type="ECO:0000256" key="1">
    <source>
        <dbReference type="ARBA" id="ARBA00022801"/>
    </source>
</evidence>
<evidence type="ECO:0000313" key="4">
    <source>
        <dbReference type="Proteomes" id="UP001501759"/>
    </source>
</evidence>
<comment type="caution">
    <text evidence="3">The sequence shown here is derived from an EMBL/GenBank/DDBJ whole genome shotgun (WGS) entry which is preliminary data.</text>
</comment>
<protein>
    <submittedName>
        <fullName evidence="3">MBL fold metallo-hydrolase</fullName>
    </submittedName>
</protein>
<gene>
    <name evidence="3" type="ORF">GCM10023335_13830</name>
</gene>
<evidence type="ECO:0000313" key="3">
    <source>
        <dbReference type="EMBL" id="GAA5000110.1"/>
    </source>
</evidence>
<organism evidence="3 4">
    <name type="scientific">Streptomyces siamensis</name>
    <dbReference type="NCBI Taxonomy" id="1274986"/>
    <lineage>
        <taxon>Bacteria</taxon>
        <taxon>Bacillati</taxon>
        <taxon>Actinomycetota</taxon>
        <taxon>Actinomycetes</taxon>
        <taxon>Kitasatosporales</taxon>
        <taxon>Streptomycetaceae</taxon>
        <taxon>Streptomyces</taxon>
    </lineage>
</organism>
<dbReference type="InterPro" id="IPR050114">
    <property type="entry name" value="UPF0173_UPF0282_UlaG_hydrolase"/>
</dbReference>
<dbReference type="InterPro" id="IPR001279">
    <property type="entry name" value="Metallo-B-lactamas"/>
</dbReference>
<sequence length="260" mass="26912">MLGMTTVEILYVGGPTSVVEIGGVRLLTDPTFDAPGEYPIGSRKLVKTAGPALPAAEIGPVDAVLLSHDQHPDNLDASGRAYLRGAPVTLSTASAYDRIGAPVRALPSWEHVELPRPGGGTLRVTAVPAQHGPDGSEPVVGEVTGFVLSGDGLPKVYVSGDNASLDVVRAIAGREGPFDVAVLFAGAARTPLVPDAPLTLTSEDAARAADILGARHVVPLHFEHWGHFTQDGASLTKAFAEAGLTDRLHLLEPGASVRLP</sequence>
<dbReference type="Gene3D" id="3.60.15.10">
    <property type="entry name" value="Ribonuclease Z/Hydroxyacylglutathione hydrolase-like"/>
    <property type="match status" value="1"/>
</dbReference>
<dbReference type="Pfam" id="PF12706">
    <property type="entry name" value="Lactamase_B_2"/>
    <property type="match status" value="1"/>
</dbReference>
<keyword evidence="4" id="KW-1185">Reference proteome</keyword>
<dbReference type="PANTHER" id="PTHR43546">
    <property type="entry name" value="UPF0173 METAL-DEPENDENT HYDROLASE MJ1163-RELATED"/>
    <property type="match status" value="1"/>
</dbReference>
<name>A0ABP9IL11_9ACTN</name>